<sequence length="93" mass="10691">MVWASITANKKTPLVFVKRNVKINAGTYQEEVLKKVFLPFYEKNPEMTFQQDWAPAHGARTTIAYLDANFPGFLKKDQWPSNSQDLNPLDFAI</sequence>
<accession>A0A3P8CSJ9</accession>
<evidence type="ECO:0000313" key="2">
    <source>
        <dbReference type="Proteomes" id="UP000050761"/>
    </source>
</evidence>
<reference evidence="1 2" key="1">
    <citation type="submission" date="2018-11" db="EMBL/GenBank/DDBJ databases">
        <authorList>
            <consortium name="Pathogen Informatics"/>
        </authorList>
    </citation>
    <scope>NUCLEOTIDE SEQUENCE [LARGE SCALE GENOMIC DNA]</scope>
</reference>
<reference evidence="3" key="2">
    <citation type="submission" date="2019-09" db="UniProtKB">
        <authorList>
            <consortium name="WormBaseParasite"/>
        </authorList>
    </citation>
    <scope>IDENTIFICATION</scope>
</reference>
<dbReference type="AlphaFoldDB" id="A0A183GMK7"/>
<keyword evidence="2" id="KW-1185">Reference proteome</keyword>
<proteinExistence type="predicted"/>
<dbReference type="OrthoDB" id="5871256at2759"/>
<dbReference type="Proteomes" id="UP000050761">
    <property type="component" value="Unassembled WGS sequence"/>
</dbReference>
<gene>
    <name evidence="1" type="ORF">HPBE_LOCUS23925</name>
</gene>
<evidence type="ECO:0000313" key="1">
    <source>
        <dbReference type="EMBL" id="VDP41842.1"/>
    </source>
</evidence>
<dbReference type="WBParaSite" id="HPBE_0002392701-mRNA-1">
    <property type="protein sequence ID" value="HPBE_0002392701-mRNA-1"/>
    <property type="gene ID" value="HPBE_0002392701"/>
</dbReference>
<dbReference type="Gene3D" id="3.30.420.10">
    <property type="entry name" value="Ribonuclease H-like superfamily/Ribonuclease H"/>
    <property type="match status" value="1"/>
</dbReference>
<dbReference type="PANTHER" id="PTHR46068:SF1">
    <property type="entry name" value="TRANSPOSASE IS30-LIKE HTH DOMAIN-CONTAINING PROTEIN"/>
    <property type="match status" value="1"/>
</dbReference>
<evidence type="ECO:0000313" key="3">
    <source>
        <dbReference type="WBParaSite" id="HPBE_0002392701-mRNA-1"/>
    </source>
</evidence>
<name>A0A183GMK7_HELPZ</name>
<dbReference type="InterPro" id="IPR036397">
    <property type="entry name" value="RNaseH_sf"/>
</dbReference>
<dbReference type="EMBL" id="UZAH01035635">
    <property type="protein sequence ID" value="VDP41842.1"/>
    <property type="molecule type" value="Genomic_DNA"/>
</dbReference>
<dbReference type="PANTHER" id="PTHR46068">
    <property type="entry name" value="PROTEIN CBG27172"/>
    <property type="match status" value="1"/>
</dbReference>
<organism evidence="2 3">
    <name type="scientific">Heligmosomoides polygyrus</name>
    <name type="common">Parasitic roundworm</name>
    <dbReference type="NCBI Taxonomy" id="6339"/>
    <lineage>
        <taxon>Eukaryota</taxon>
        <taxon>Metazoa</taxon>
        <taxon>Ecdysozoa</taxon>
        <taxon>Nematoda</taxon>
        <taxon>Chromadorea</taxon>
        <taxon>Rhabditida</taxon>
        <taxon>Rhabditina</taxon>
        <taxon>Rhabditomorpha</taxon>
        <taxon>Strongyloidea</taxon>
        <taxon>Heligmosomidae</taxon>
        <taxon>Heligmosomoides</taxon>
    </lineage>
</organism>
<protein>
    <submittedName>
        <fullName evidence="3">DDE_3 domain-containing protein</fullName>
    </submittedName>
</protein>
<dbReference type="GO" id="GO:0003676">
    <property type="term" value="F:nucleic acid binding"/>
    <property type="evidence" value="ECO:0007669"/>
    <property type="project" value="InterPro"/>
</dbReference>
<accession>A0A183GMK7</accession>